<keyword evidence="3" id="KW-0547">Nucleotide-binding</keyword>
<dbReference type="PROSITE" id="PS50862">
    <property type="entry name" value="AA_TRNA_LIGASE_II"/>
    <property type="match status" value="1"/>
</dbReference>
<dbReference type="AlphaFoldDB" id="A0A835C4S0"/>
<dbReference type="Proteomes" id="UP000636709">
    <property type="component" value="Unassembled WGS sequence"/>
</dbReference>
<comment type="caution">
    <text evidence="8">The sequence shown here is derived from an EMBL/GenBank/DDBJ whole genome shotgun (WGS) entry which is preliminary data.</text>
</comment>
<keyword evidence="9" id="KW-1185">Reference proteome</keyword>
<reference evidence="8" key="1">
    <citation type="submission" date="2020-07" db="EMBL/GenBank/DDBJ databases">
        <title>Genome sequence and genetic diversity analysis of an under-domesticated orphan crop, white fonio (Digitaria exilis).</title>
        <authorList>
            <person name="Bennetzen J.L."/>
            <person name="Chen S."/>
            <person name="Ma X."/>
            <person name="Wang X."/>
            <person name="Yssel A.E.J."/>
            <person name="Chaluvadi S.R."/>
            <person name="Johnson M."/>
            <person name="Gangashetty P."/>
            <person name="Hamidou F."/>
            <person name="Sanogo M.D."/>
            <person name="Zwaenepoel A."/>
            <person name="Wallace J."/>
            <person name="Van De Peer Y."/>
            <person name="Van Deynze A."/>
        </authorList>
    </citation>
    <scope>NUCLEOTIDE SEQUENCE</scope>
    <source>
        <tissue evidence="8">Leaves</tissue>
    </source>
</reference>
<dbReference type="SUPFAM" id="SSF55681">
    <property type="entry name" value="Class II aaRS and biotin synthetases"/>
    <property type="match status" value="1"/>
</dbReference>
<dbReference type="GO" id="GO:0004828">
    <property type="term" value="F:serine-tRNA ligase activity"/>
    <property type="evidence" value="ECO:0007669"/>
    <property type="project" value="UniProtKB-EC"/>
</dbReference>
<dbReference type="InterPro" id="IPR042103">
    <property type="entry name" value="SerRS_1_N_sf"/>
</dbReference>
<accession>A0A835C4S0</accession>
<name>A0A835C4S0_9POAL</name>
<keyword evidence="4" id="KW-0067">ATP-binding</keyword>
<evidence type="ECO:0000256" key="3">
    <source>
        <dbReference type="ARBA" id="ARBA00022741"/>
    </source>
</evidence>
<dbReference type="InterPro" id="IPR015866">
    <property type="entry name" value="Ser-tRNA-synth_1_N"/>
</dbReference>
<proteinExistence type="predicted"/>
<protein>
    <recommendedName>
        <fullName evidence="1">serine--tRNA ligase</fullName>
        <ecNumber evidence="1">6.1.1.11</ecNumber>
    </recommendedName>
    <alternativeName>
        <fullName evidence="6">Seryl-tRNA synthetase</fullName>
    </alternativeName>
</protein>
<dbReference type="GO" id="GO:0005524">
    <property type="term" value="F:ATP binding"/>
    <property type="evidence" value="ECO:0007669"/>
    <property type="project" value="UniProtKB-KW"/>
</dbReference>
<dbReference type="InterPro" id="IPR002314">
    <property type="entry name" value="aa-tRNA-synt_IIb"/>
</dbReference>
<dbReference type="Gene3D" id="3.30.930.10">
    <property type="entry name" value="Bira Bifunctional Protein, Domain 2"/>
    <property type="match status" value="1"/>
</dbReference>
<dbReference type="InterPro" id="IPR045864">
    <property type="entry name" value="aa-tRNA-synth_II/BPL/LPL"/>
</dbReference>
<evidence type="ECO:0000256" key="5">
    <source>
        <dbReference type="ARBA" id="ARBA00023146"/>
    </source>
</evidence>
<dbReference type="InterPro" id="IPR010978">
    <property type="entry name" value="tRNA-bd_arm"/>
</dbReference>
<dbReference type="Gene3D" id="1.10.287.40">
    <property type="entry name" value="Serine-tRNA synthetase, tRNA binding domain"/>
    <property type="match status" value="1"/>
</dbReference>
<evidence type="ECO:0000259" key="7">
    <source>
        <dbReference type="PROSITE" id="PS50862"/>
    </source>
</evidence>
<dbReference type="Pfam" id="PF00587">
    <property type="entry name" value="tRNA-synt_2b"/>
    <property type="match status" value="1"/>
</dbReference>
<evidence type="ECO:0000256" key="6">
    <source>
        <dbReference type="ARBA" id="ARBA00031113"/>
    </source>
</evidence>
<keyword evidence="5" id="KW-0030">Aminoacyl-tRNA synthetase</keyword>
<organism evidence="8 9">
    <name type="scientific">Digitaria exilis</name>
    <dbReference type="NCBI Taxonomy" id="1010633"/>
    <lineage>
        <taxon>Eukaryota</taxon>
        <taxon>Viridiplantae</taxon>
        <taxon>Streptophyta</taxon>
        <taxon>Embryophyta</taxon>
        <taxon>Tracheophyta</taxon>
        <taxon>Spermatophyta</taxon>
        <taxon>Magnoliopsida</taxon>
        <taxon>Liliopsida</taxon>
        <taxon>Poales</taxon>
        <taxon>Poaceae</taxon>
        <taxon>PACMAD clade</taxon>
        <taxon>Panicoideae</taxon>
        <taxon>Panicodae</taxon>
        <taxon>Paniceae</taxon>
        <taxon>Anthephorinae</taxon>
        <taxon>Digitaria</taxon>
    </lineage>
</organism>
<evidence type="ECO:0000256" key="4">
    <source>
        <dbReference type="ARBA" id="ARBA00022840"/>
    </source>
</evidence>
<dbReference type="OrthoDB" id="1740769at2759"/>
<dbReference type="InterPro" id="IPR002317">
    <property type="entry name" value="Ser-tRNA-ligase_type_1"/>
</dbReference>
<feature type="domain" description="Aminoacyl-transfer RNA synthetases class-II family profile" evidence="7">
    <location>
        <begin position="119"/>
        <end position="199"/>
    </location>
</feature>
<dbReference type="EC" id="6.1.1.11" evidence="1"/>
<evidence type="ECO:0000313" key="9">
    <source>
        <dbReference type="Proteomes" id="UP000636709"/>
    </source>
</evidence>
<dbReference type="PRINTS" id="PR00981">
    <property type="entry name" value="TRNASYNTHSER"/>
</dbReference>
<dbReference type="EMBL" id="JACEFO010001712">
    <property type="protein sequence ID" value="KAF8718046.1"/>
    <property type="molecule type" value="Genomic_DNA"/>
</dbReference>
<dbReference type="InterPro" id="IPR006195">
    <property type="entry name" value="aa-tRNA-synth_II"/>
</dbReference>
<dbReference type="SUPFAM" id="SSF46589">
    <property type="entry name" value="tRNA-binding arm"/>
    <property type="match status" value="1"/>
</dbReference>
<dbReference type="PANTHER" id="PTHR11778">
    <property type="entry name" value="SERYL-TRNA SYNTHETASE"/>
    <property type="match status" value="1"/>
</dbReference>
<evidence type="ECO:0000256" key="2">
    <source>
        <dbReference type="ARBA" id="ARBA00022598"/>
    </source>
</evidence>
<dbReference type="GO" id="GO:0006434">
    <property type="term" value="P:seryl-tRNA aminoacylation"/>
    <property type="evidence" value="ECO:0007669"/>
    <property type="project" value="InterPro"/>
</dbReference>
<evidence type="ECO:0000313" key="8">
    <source>
        <dbReference type="EMBL" id="KAF8718046.1"/>
    </source>
</evidence>
<keyword evidence="2" id="KW-0436">Ligase</keyword>
<dbReference type="Pfam" id="PF02403">
    <property type="entry name" value="Seryl_tRNA_N"/>
    <property type="match status" value="1"/>
</dbReference>
<evidence type="ECO:0000256" key="1">
    <source>
        <dbReference type="ARBA" id="ARBA00012840"/>
    </source>
</evidence>
<gene>
    <name evidence="8" type="ORF">HU200_025518</name>
</gene>
<sequence>MIDIKLFRTGDERDRVLESQRARFAPDEDVHEVAALDEAWRKMQYELETIRAELNATSKAIGRLKAAGNQEEAEKLMEATKETKERLAAKEAEVTGDGDEKYLIATSQQALCAYHLGDRIYRAELPIRVHQFEKIEQFCITSPNGNESWEMFEEMIQNSQDFYKELGLPYQVVSILSGALNLAAAKKYDLEGWFPASQT</sequence>